<accession>A0ABS4PTB8</accession>
<keyword evidence="1" id="KW-0862">Zinc</keyword>
<gene>
    <name evidence="3" type="ORF">JOM49_004202</name>
</gene>
<dbReference type="RefSeq" id="WP_209665949.1">
    <property type="nucleotide sequence ID" value="NZ_JAGGMS010000001.1"/>
</dbReference>
<evidence type="ECO:0000313" key="3">
    <source>
        <dbReference type="EMBL" id="MBP2182676.1"/>
    </source>
</evidence>
<keyword evidence="4" id="KW-1185">Reference proteome</keyword>
<comment type="caution">
    <text evidence="3">The sequence shown here is derived from an EMBL/GenBank/DDBJ whole genome shotgun (WGS) entry which is preliminary data.</text>
</comment>
<dbReference type="PROSITE" id="PS50966">
    <property type="entry name" value="ZF_SWIM"/>
    <property type="match status" value="1"/>
</dbReference>
<organism evidence="3 4">
    <name type="scientific">Amycolatopsis magusensis</name>
    <dbReference type="NCBI Taxonomy" id="882444"/>
    <lineage>
        <taxon>Bacteria</taxon>
        <taxon>Bacillati</taxon>
        <taxon>Actinomycetota</taxon>
        <taxon>Actinomycetes</taxon>
        <taxon>Pseudonocardiales</taxon>
        <taxon>Pseudonocardiaceae</taxon>
        <taxon>Amycolatopsis</taxon>
    </lineage>
</organism>
<dbReference type="InterPro" id="IPR007527">
    <property type="entry name" value="Znf_SWIM"/>
</dbReference>
<dbReference type="Proteomes" id="UP000741013">
    <property type="component" value="Unassembled WGS sequence"/>
</dbReference>
<feature type="domain" description="SWIM-type" evidence="2">
    <location>
        <begin position="51"/>
        <end position="85"/>
    </location>
</feature>
<sequence>MRADLLALTTDALVTLANRGLVKRATRDLDDIPPVTSAEDGTVEAVFADGTRVVLPPGQGLDSASCTCGAPGVCRHRVGAVLAYQRDHAAAPAPAEEVPGWPGSVTDEDLTAQFGARTLTAARRVVSGGLTARVRRQAMTVETPSATVRFLVPGELGFVDCDARAEARDVLVVVAVWAFRQADAQAPADPDVTVELARSADRPAAVATAGFAAAAGELLRTGVVSADEVLVAALRREQAACERANLRWPAAALAELVEQLTAYGTRSARHEPARVAELIAELHARHHSGARAPARVLGTDEPAETPLRQVRLVALGCRVGHEDGNDTAEIFLAHPGTETVLAVRHRWTPGTGSIGSRRLAGTTLAALAAGNVVSEAAVRSAGRVVRFGAGRLARTTVSPVGESWAGLPSPLRPSVTEALAQLTGLPPRVVRPRVAAELVRVVPVAEVRQVRYLAGAQRLDAIVVDPGGAEATVSLAHRTAAPGALDALAEALAAEPVEVCGAIRRAGGGLVVEPFAVRTADGVVVPDLAAATGAVPPADGPVQPGQPAAAIEGALTLLAEAAHRGLTRLPPTFPARTTPVAAALTRTGLTRCAEVVQAWGAAPADPAAWLRAEIRLLTANELH</sequence>
<keyword evidence="1" id="KW-0863">Zinc-finger</keyword>
<keyword evidence="1" id="KW-0479">Metal-binding</keyword>
<protein>
    <recommendedName>
        <fullName evidence="2">SWIM-type domain-containing protein</fullName>
    </recommendedName>
</protein>
<evidence type="ECO:0000256" key="1">
    <source>
        <dbReference type="PROSITE-ProRule" id="PRU00325"/>
    </source>
</evidence>
<dbReference type="EMBL" id="JAGGMS010000001">
    <property type="protein sequence ID" value="MBP2182676.1"/>
    <property type="molecule type" value="Genomic_DNA"/>
</dbReference>
<name>A0ABS4PTB8_9PSEU</name>
<evidence type="ECO:0000259" key="2">
    <source>
        <dbReference type="PROSITE" id="PS50966"/>
    </source>
</evidence>
<reference evidence="3 4" key="1">
    <citation type="submission" date="2021-03" db="EMBL/GenBank/DDBJ databases">
        <title>Sequencing the genomes of 1000 actinobacteria strains.</title>
        <authorList>
            <person name="Klenk H.-P."/>
        </authorList>
    </citation>
    <scope>NUCLEOTIDE SEQUENCE [LARGE SCALE GENOMIC DNA]</scope>
    <source>
        <strain evidence="3 4">DSM 45510</strain>
    </source>
</reference>
<proteinExistence type="predicted"/>
<evidence type="ECO:0000313" key="4">
    <source>
        <dbReference type="Proteomes" id="UP000741013"/>
    </source>
</evidence>